<dbReference type="Gene3D" id="2.120.10.80">
    <property type="entry name" value="Kelch-type beta propeller"/>
    <property type="match status" value="1"/>
</dbReference>
<name>A0A4Y1RFP9_PRUDU</name>
<sequence>MASKPTANPLNYSAYGRQLQISHKTHKLSQNDVVGHGHQPLLPGLPDDIAQVCLSLVHPSVLFSVCTSWRRLIYSSSFPPFLSLYALLTSSSSPNSIQFYSFDPLSSNWHALPATPPDPPLRLFLRHPSFISRNLPIQSVSVSGNLVLVAATTSNLLPALPRPLVFDPVAKKWAFGPPLATPRRWCSAGALGGAVYVASGIGSHFSIDVARSVEKWDLTKNKKHPNDHLGWEWEKARGLRDGRFSRDAIEAVGWRGKLCMVNLKGDAVKEGLMYDVEKDTWQDMPEGMIGGWKGPVAAMDEEVMYVVDEAKGALRRYNPEKDVWVEILESERLIGADQIAGGGGRVCVVCRGKILVVDVTAAAPSFWDVKTPLGLEAVAIHILPRMSNAV</sequence>
<organism evidence="1">
    <name type="scientific">Prunus dulcis</name>
    <name type="common">Almond</name>
    <name type="synonym">Amygdalus dulcis</name>
    <dbReference type="NCBI Taxonomy" id="3755"/>
    <lineage>
        <taxon>Eukaryota</taxon>
        <taxon>Viridiplantae</taxon>
        <taxon>Streptophyta</taxon>
        <taxon>Embryophyta</taxon>
        <taxon>Tracheophyta</taxon>
        <taxon>Spermatophyta</taxon>
        <taxon>Magnoliopsida</taxon>
        <taxon>eudicotyledons</taxon>
        <taxon>Gunneridae</taxon>
        <taxon>Pentapetalae</taxon>
        <taxon>rosids</taxon>
        <taxon>fabids</taxon>
        <taxon>Rosales</taxon>
        <taxon>Rosaceae</taxon>
        <taxon>Amygdaloideae</taxon>
        <taxon>Amygdaleae</taxon>
        <taxon>Prunus</taxon>
    </lineage>
</organism>
<accession>A0A4Y1RFP9</accession>
<proteinExistence type="predicted"/>
<dbReference type="InterPro" id="IPR015915">
    <property type="entry name" value="Kelch-typ_b-propeller"/>
</dbReference>
<dbReference type="SUPFAM" id="SSF117281">
    <property type="entry name" value="Kelch motif"/>
    <property type="match status" value="1"/>
</dbReference>
<dbReference type="PANTHER" id="PTHR47590">
    <property type="entry name" value="F-BOX/KELCH-REPEAT PROTEIN SKIP25"/>
    <property type="match status" value="1"/>
</dbReference>
<gene>
    <name evidence="1" type="ORF">Prudu_013378</name>
</gene>
<protein>
    <submittedName>
        <fullName evidence="1">KAR-UP F-box 1</fullName>
    </submittedName>
</protein>
<dbReference type="AlphaFoldDB" id="A0A4Y1RFP9"/>
<reference evidence="1" key="1">
    <citation type="journal article" date="2019" name="Science">
        <title>Mutation of a bHLH transcription factor allowed almond domestication.</title>
        <authorList>
            <person name="Sanchez-Perez R."/>
            <person name="Pavan S."/>
            <person name="Mazzeo R."/>
            <person name="Moldovan C."/>
            <person name="Aiese Cigliano R."/>
            <person name="Del Cueto J."/>
            <person name="Ricciardi F."/>
            <person name="Lotti C."/>
            <person name="Ricciardi L."/>
            <person name="Dicenta F."/>
            <person name="Lopez-Marques R.L."/>
            <person name="Lindberg Moller B."/>
        </authorList>
    </citation>
    <scope>NUCLEOTIDE SEQUENCE</scope>
</reference>
<dbReference type="PANTHER" id="PTHR47590:SF1">
    <property type="entry name" value="F-BOX_KELCH-REPEAT PROTEIN SKIP25"/>
    <property type="match status" value="1"/>
</dbReference>
<dbReference type="EMBL" id="AP019301">
    <property type="protein sequence ID" value="BBH02718.1"/>
    <property type="molecule type" value="Genomic_DNA"/>
</dbReference>
<evidence type="ECO:0000313" key="1">
    <source>
        <dbReference type="EMBL" id="BBH02718.1"/>
    </source>
</evidence>